<keyword evidence="3" id="KW-0804">Transcription</keyword>
<gene>
    <name evidence="5" type="ORF">ABNN70_10515</name>
</gene>
<feature type="domain" description="HTH deoR-type" evidence="4">
    <location>
        <begin position="3"/>
        <end position="58"/>
    </location>
</feature>
<dbReference type="RefSeq" id="WP_353947753.1">
    <property type="nucleotide sequence ID" value="NZ_CP159510.1"/>
</dbReference>
<accession>A0AAU8ICM2</accession>
<dbReference type="SUPFAM" id="SSF46785">
    <property type="entry name" value="Winged helix' DNA-binding domain"/>
    <property type="match status" value="1"/>
</dbReference>
<dbReference type="Pfam" id="PF08220">
    <property type="entry name" value="HTH_DeoR"/>
    <property type="match status" value="1"/>
</dbReference>
<dbReference type="Gene3D" id="3.40.50.1360">
    <property type="match status" value="1"/>
</dbReference>
<proteinExistence type="predicted"/>
<dbReference type="PROSITE" id="PS00894">
    <property type="entry name" value="HTH_DEOR_1"/>
    <property type="match status" value="1"/>
</dbReference>
<dbReference type="InterPro" id="IPR037171">
    <property type="entry name" value="NagB/RpiA_transferase-like"/>
</dbReference>
<reference evidence="5" key="1">
    <citation type="submission" date="2024-06" db="EMBL/GenBank/DDBJ databases">
        <authorList>
            <person name="Fan A."/>
            <person name="Zhang F.Y."/>
            <person name="Zhang L."/>
        </authorList>
    </citation>
    <scope>NUCLEOTIDE SEQUENCE</scope>
    <source>
        <strain evidence="5">Y61</strain>
    </source>
</reference>
<dbReference type="SMART" id="SM00420">
    <property type="entry name" value="HTH_DEOR"/>
    <property type="match status" value="1"/>
</dbReference>
<organism evidence="5">
    <name type="scientific">Sporolactobacillus sp. Y61</name>
    <dbReference type="NCBI Taxonomy" id="3160863"/>
    <lineage>
        <taxon>Bacteria</taxon>
        <taxon>Bacillati</taxon>
        <taxon>Bacillota</taxon>
        <taxon>Bacilli</taxon>
        <taxon>Bacillales</taxon>
        <taxon>Sporolactobacillaceae</taxon>
        <taxon>Sporolactobacillus</taxon>
    </lineage>
</organism>
<dbReference type="InterPro" id="IPR001034">
    <property type="entry name" value="DeoR_HTH"/>
</dbReference>
<protein>
    <submittedName>
        <fullName evidence="5">DeoR/GlpR family DNA-binding transcription regulator</fullName>
    </submittedName>
</protein>
<dbReference type="InterPro" id="IPR050313">
    <property type="entry name" value="Carb_Metab_HTH_regulators"/>
</dbReference>
<evidence type="ECO:0000256" key="3">
    <source>
        <dbReference type="ARBA" id="ARBA00023163"/>
    </source>
</evidence>
<dbReference type="PANTHER" id="PTHR30363:SF56">
    <property type="entry name" value="TRANSCRIPTIONAL REGULATOR, DEOR FAMILY"/>
    <property type="match status" value="1"/>
</dbReference>
<dbReference type="SMART" id="SM01134">
    <property type="entry name" value="DeoRC"/>
    <property type="match status" value="1"/>
</dbReference>
<evidence type="ECO:0000256" key="1">
    <source>
        <dbReference type="ARBA" id="ARBA00023015"/>
    </source>
</evidence>
<dbReference type="AlphaFoldDB" id="A0AAU8ICM2"/>
<dbReference type="SUPFAM" id="SSF100950">
    <property type="entry name" value="NagB/RpiA/CoA transferase-like"/>
    <property type="match status" value="1"/>
</dbReference>
<dbReference type="Pfam" id="PF00455">
    <property type="entry name" value="DeoRC"/>
    <property type="match status" value="1"/>
</dbReference>
<keyword evidence="1" id="KW-0805">Transcription regulation</keyword>
<evidence type="ECO:0000256" key="2">
    <source>
        <dbReference type="ARBA" id="ARBA00023125"/>
    </source>
</evidence>
<dbReference type="InterPro" id="IPR036390">
    <property type="entry name" value="WH_DNA-bd_sf"/>
</dbReference>
<evidence type="ECO:0000259" key="4">
    <source>
        <dbReference type="PROSITE" id="PS51000"/>
    </source>
</evidence>
<dbReference type="PROSITE" id="PS51000">
    <property type="entry name" value="HTH_DEOR_2"/>
    <property type="match status" value="1"/>
</dbReference>
<dbReference type="GO" id="GO:0003700">
    <property type="term" value="F:DNA-binding transcription factor activity"/>
    <property type="evidence" value="ECO:0007669"/>
    <property type="project" value="InterPro"/>
</dbReference>
<dbReference type="EMBL" id="CP159510">
    <property type="protein sequence ID" value="XCJ16122.1"/>
    <property type="molecule type" value="Genomic_DNA"/>
</dbReference>
<sequence>MLAEERQQIIMKQLTDRHVVKLQDLVSLMHASESTVRRDLQELEGRHLLRRVHGGALLVRPRNDEPDMATKTARNIQKKKAIAKFAASLVKDKECIYLDAGTTTLEVIPFLKDKHVTVVTNGPKHGEMLAEQNTVCYLIGGKVKRSTKAVIGSIAVQTLNLFRFDKAFVGVNGIDTEMGFTTPDPEEAMLKKHASELAEQTYVLADSSKFSEISSCKIIDLNQADVITDSLPDTAGSSISEITRVYCCS</sequence>
<dbReference type="GO" id="GO:0003677">
    <property type="term" value="F:DNA binding"/>
    <property type="evidence" value="ECO:0007669"/>
    <property type="project" value="UniProtKB-KW"/>
</dbReference>
<dbReference type="PRINTS" id="PR00037">
    <property type="entry name" value="HTHLACR"/>
</dbReference>
<dbReference type="InterPro" id="IPR014036">
    <property type="entry name" value="DeoR-like_C"/>
</dbReference>
<keyword evidence="2 5" id="KW-0238">DNA-binding</keyword>
<dbReference type="InterPro" id="IPR018356">
    <property type="entry name" value="Tscrpt_reg_HTH_DeoR_CS"/>
</dbReference>
<dbReference type="PANTHER" id="PTHR30363">
    <property type="entry name" value="HTH-TYPE TRANSCRIPTIONAL REGULATOR SRLR-RELATED"/>
    <property type="match status" value="1"/>
</dbReference>
<evidence type="ECO:0000313" key="5">
    <source>
        <dbReference type="EMBL" id="XCJ16122.1"/>
    </source>
</evidence>
<name>A0AAU8ICM2_9BACL</name>